<dbReference type="InterPro" id="IPR037066">
    <property type="entry name" value="Plug_dom_sf"/>
</dbReference>
<gene>
    <name evidence="13" type="ORF">SAMN05661096_00866</name>
</gene>
<keyword evidence="6 10" id="KW-0798">TonB box</keyword>
<keyword evidence="7 10" id="KW-0472">Membrane</keyword>
<accession>A0A1X7IPF1</accession>
<dbReference type="GO" id="GO:0015344">
    <property type="term" value="F:siderophore uptake transmembrane transporter activity"/>
    <property type="evidence" value="ECO:0007669"/>
    <property type="project" value="TreeGrafter"/>
</dbReference>
<dbReference type="SUPFAM" id="SSF49464">
    <property type="entry name" value="Carboxypeptidase regulatory domain-like"/>
    <property type="match status" value="1"/>
</dbReference>
<feature type="domain" description="TonB-dependent receptor plug" evidence="12">
    <location>
        <begin position="194"/>
        <end position="276"/>
    </location>
</feature>
<keyword evidence="2" id="KW-0813">Transport</keyword>
<evidence type="ECO:0000256" key="4">
    <source>
        <dbReference type="ARBA" id="ARBA00022692"/>
    </source>
</evidence>
<dbReference type="Pfam" id="PF00593">
    <property type="entry name" value="TonB_dep_Rec_b-barrel"/>
    <property type="match status" value="1"/>
</dbReference>
<name>A0A1X7IPF1_9BACT</name>
<dbReference type="PANTHER" id="PTHR30069">
    <property type="entry name" value="TONB-DEPENDENT OUTER MEMBRANE RECEPTOR"/>
    <property type="match status" value="1"/>
</dbReference>
<dbReference type="GO" id="GO:0044718">
    <property type="term" value="P:siderophore transmembrane transport"/>
    <property type="evidence" value="ECO:0007669"/>
    <property type="project" value="TreeGrafter"/>
</dbReference>
<evidence type="ECO:0000256" key="3">
    <source>
        <dbReference type="ARBA" id="ARBA00022452"/>
    </source>
</evidence>
<dbReference type="InterPro" id="IPR012910">
    <property type="entry name" value="Plug_dom"/>
</dbReference>
<evidence type="ECO:0000313" key="14">
    <source>
        <dbReference type="Proteomes" id="UP000193804"/>
    </source>
</evidence>
<organism evidence="13 14">
    <name type="scientific">Marivirga sericea</name>
    <dbReference type="NCBI Taxonomy" id="1028"/>
    <lineage>
        <taxon>Bacteria</taxon>
        <taxon>Pseudomonadati</taxon>
        <taxon>Bacteroidota</taxon>
        <taxon>Cytophagia</taxon>
        <taxon>Cytophagales</taxon>
        <taxon>Marivirgaceae</taxon>
        <taxon>Marivirga</taxon>
    </lineage>
</organism>
<evidence type="ECO:0000259" key="11">
    <source>
        <dbReference type="Pfam" id="PF00593"/>
    </source>
</evidence>
<comment type="similarity">
    <text evidence="10">Belongs to the TonB-dependent receptor family.</text>
</comment>
<dbReference type="EMBL" id="FXAW01000001">
    <property type="protein sequence ID" value="SMG16556.1"/>
    <property type="molecule type" value="Genomic_DNA"/>
</dbReference>
<reference evidence="14" key="1">
    <citation type="submission" date="2017-04" db="EMBL/GenBank/DDBJ databases">
        <authorList>
            <person name="Varghese N."/>
            <person name="Submissions S."/>
        </authorList>
    </citation>
    <scope>NUCLEOTIDE SEQUENCE [LARGE SCALE GENOMIC DNA]</scope>
    <source>
        <strain evidence="14">DSM 4125</strain>
    </source>
</reference>
<keyword evidence="8 13" id="KW-0675">Receptor</keyword>
<keyword evidence="9" id="KW-0998">Cell outer membrane</keyword>
<dbReference type="Gene3D" id="2.40.170.20">
    <property type="entry name" value="TonB-dependent receptor, beta-barrel domain"/>
    <property type="match status" value="1"/>
</dbReference>
<dbReference type="GO" id="GO:0009279">
    <property type="term" value="C:cell outer membrane"/>
    <property type="evidence" value="ECO:0007669"/>
    <property type="project" value="UniProtKB-SubCell"/>
</dbReference>
<feature type="domain" description="TonB-dependent receptor-like beta-barrel" evidence="11">
    <location>
        <begin position="603"/>
        <end position="767"/>
    </location>
</feature>
<proteinExistence type="inferred from homology"/>
<evidence type="ECO:0000256" key="10">
    <source>
        <dbReference type="RuleBase" id="RU003357"/>
    </source>
</evidence>
<evidence type="ECO:0000256" key="6">
    <source>
        <dbReference type="ARBA" id="ARBA00023077"/>
    </source>
</evidence>
<protein>
    <submittedName>
        <fullName evidence="13">Outer membrane receptor for ferrienterochelin and colicins</fullName>
    </submittedName>
</protein>
<evidence type="ECO:0000256" key="5">
    <source>
        <dbReference type="ARBA" id="ARBA00022729"/>
    </source>
</evidence>
<evidence type="ECO:0000256" key="7">
    <source>
        <dbReference type="ARBA" id="ARBA00023136"/>
    </source>
</evidence>
<sequence length="822" mass="92733">MPSFAQESSHLSLRSVFEIIENSYEVRFTYLDQTIDNFTLEAPPKNFSLSQTLDYLKKKTNLSYVLLEDGYISVRLPKPSSTICGFLVDEESKSPISDALIYRAEQRTTTDQNGYFELENGLEQESIYARHINYGTRKIAAENAAGECATIFLSASIINLEEIVIQNYITKGISKQKNGTIKIDVQNTEILPGLTEADVLFSLQNLPGIQSSKENVTDINIRGGTNDQNLILWDGVRMYQTGHFFGLISAMNPHIVDQASLTKNGTSASLGEGVSGTIQVETKKATPKDLQMELGSNLINSDLVLQSPLGKKSSLLLASRQSLNGLFTTPTYSQYFDRAFRGTDVINETTASPVVNSDERFRFYDLAFKIQHEFSAADKLQVGFLAVGNSLEYQENITTDSSQIARISNLDQNSILGHIKYQRLWSDKFKTTFFASVSDYTQQSINYDVLNDQEHVLDNEILETALKVDGTYFISNQLDLTAGIQIQETGILNFRDINTPDFTLLSKEVLQTSSFFLEANSSPFSGSHLNLGLRANYFGKFDRLRVEPRLSFLQEIGRHLSVEVQGEMKSQTTVQVIDFQTDFLGVENRKWELVNEEDIPLLTSSQLSLGLNYQRDHLLLTVEGFTKQVDGVITSSQGFLNQFQYERAPGSYTAHGLEFLINPRFGRFNSWATYSYLNSDYSFSDLIPPVFRNNFDITHNLSLGLSYKVDRLELSSGLNFRSGLPFTNALDFDQNQQEIIYDSPNTGTLAPYFRLDFSAKYHFDISAKLRADVGLALWNLTNRDNVIASFYQYADEEIRRNNQTALGLTPNLTLRLYYNKNS</sequence>
<dbReference type="AlphaFoldDB" id="A0A1X7IPF1"/>
<evidence type="ECO:0000259" key="12">
    <source>
        <dbReference type="Pfam" id="PF07715"/>
    </source>
</evidence>
<dbReference type="InterPro" id="IPR036942">
    <property type="entry name" value="Beta-barrel_TonB_sf"/>
</dbReference>
<evidence type="ECO:0000256" key="9">
    <source>
        <dbReference type="ARBA" id="ARBA00023237"/>
    </source>
</evidence>
<dbReference type="Gene3D" id="2.170.130.10">
    <property type="entry name" value="TonB-dependent receptor, plug domain"/>
    <property type="match status" value="1"/>
</dbReference>
<evidence type="ECO:0000313" key="13">
    <source>
        <dbReference type="EMBL" id="SMG16556.1"/>
    </source>
</evidence>
<dbReference type="STRING" id="1028.SAMN05661096_00866"/>
<dbReference type="InterPro" id="IPR008969">
    <property type="entry name" value="CarboxyPept-like_regulatory"/>
</dbReference>
<keyword evidence="5" id="KW-0732">Signal</keyword>
<dbReference type="PANTHER" id="PTHR30069:SF29">
    <property type="entry name" value="HEMOGLOBIN AND HEMOGLOBIN-HAPTOGLOBIN-BINDING PROTEIN 1-RELATED"/>
    <property type="match status" value="1"/>
</dbReference>
<keyword evidence="14" id="KW-1185">Reference proteome</keyword>
<dbReference type="Pfam" id="PF07715">
    <property type="entry name" value="Plug"/>
    <property type="match status" value="1"/>
</dbReference>
<keyword evidence="4" id="KW-0812">Transmembrane</keyword>
<keyword evidence="3" id="KW-1134">Transmembrane beta strand</keyword>
<evidence type="ECO:0000256" key="2">
    <source>
        <dbReference type="ARBA" id="ARBA00022448"/>
    </source>
</evidence>
<dbReference type="Proteomes" id="UP000193804">
    <property type="component" value="Unassembled WGS sequence"/>
</dbReference>
<dbReference type="SUPFAM" id="SSF56935">
    <property type="entry name" value="Porins"/>
    <property type="match status" value="1"/>
</dbReference>
<evidence type="ECO:0000256" key="1">
    <source>
        <dbReference type="ARBA" id="ARBA00004571"/>
    </source>
</evidence>
<evidence type="ECO:0000256" key="8">
    <source>
        <dbReference type="ARBA" id="ARBA00023170"/>
    </source>
</evidence>
<comment type="subcellular location">
    <subcellularLocation>
        <location evidence="1">Cell outer membrane</location>
        <topology evidence="1">Multi-pass membrane protein</topology>
    </subcellularLocation>
</comment>
<dbReference type="InterPro" id="IPR039426">
    <property type="entry name" value="TonB-dep_rcpt-like"/>
</dbReference>
<dbReference type="InterPro" id="IPR000531">
    <property type="entry name" value="Beta-barrel_TonB"/>
</dbReference>